<proteinExistence type="predicted"/>
<protein>
    <submittedName>
        <fullName evidence="1">Uncharacterized protein</fullName>
    </submittedName>
</protein>
<name>A0A8X6LX83_TRICU</name>
<dbReference type="Proteomes" id="UP000887116">
    <property type="component" value="Unassembled WGS sequence"/>
</dbReference>
<organism evidence="1 2">
    <name type="scientific">Trichonephila clavata</name>
    <name type="common">Joro spider</name>
    <name type="synonym">Nephila clavata</name>
    <dbReference type="NCBI Taxonomy" id="2740835"/>
    <lineage>
        <taxon>Eukaryota</taxon>
        <taxon>Metazoa</taxon>
        <taxon>Ecdysozoa</taxon>
        <taxon>Arthropoda</taxon>
        <taxon>Chelicerata</taxon>
        <taxon>Arachnida</taxon>
        <taxon>Araneae</taxon>
        <taxon>Araneomorphae</taxon>
        <taxon>Entelegynae</taxon>
        <taxon>Araneoidea</taxon>
        <taxon>Nephilidae</taxon>
        <taxon>Trichonephila</taxon>
    </lineage>
</organism>
<evidence type="ECO:0000313" key="2">
    <source>
        <dbReference type="Proteomes" id="UP000887116"/>
    </source>
</evidence>
<dbReference type="EMBL" id="BMAO01038485">
    <property type="protein sequence ID" value="GFR25315.1"/>
    <property type="molecule type" value="Genomic_DNA"/>
</dbReference>
<dbReference type="AlphaFoldDB" id="A0A8X6LX83"/>
<comment type="caution">
    <text evidence="1">The sequence shown here is derived from an EMBL/GenBank/DDBJ whole genome shotgun (WGS) entry which is preliminary data.</text>
</comment>
<reference evidence="1" key="1">
    <citation type="submission" date="2020-07" db="EMBL/GenBank/DDBJ databases">
        <title>Multicomponent nature underlies the extraordinary mechanical properties of spider dragline silk.</title>
        <authorList>
            <person name="Kono N."/>
            <person name="Nakamura H."/>
            <person name="Mori M."/>
            <person name="Yoshida Y."/>
            <person name="Ohtoshi R."/>
            <person name="Malay A.D."/>
            <person name="Moran D.A.P."/>
            <person name="Tomita M."/>
            <person name="Numata K."/>
            <person name="Arakawa K."/>
        </authorList>
    </citation>
    <scope>NUCLEOTIDE SEQUENCE</scope>
</reference>
<evidence type="ECO:0000313" key="1">
    <source>
        <dbReference type="EMBL" id="GFR25315.1"/>
    </source>
</evidence>
<accession>A0A8X6LX83</accession>
<sequence length="79" mass="8830">METQELSHSSFRLTDIGDTFTIMGKNMAGAADFRSFKTDQEQILRTGNKNITEISILLEHSEKAACIPKSNPHLLHAEI</sequence>
<keyword evidence="2" id="KW-1185">Reference proteome</keyword>
<gene>
    <name evidence="1" type="ORF">TNCT_675011</name>
</gene>